<dbReference type="HAMAP" id="MF_00791">
    <property type="entry name" value="ApaG"/>
    <property type="match status" value="1"/>
</dbReference>
<dbReference type="OrthoDB" id="9795226at2"/>
<reference evidence="4 5" key="1">
    <citation type="submission" date="2016-03" db="EMBL/GenBank/DDBJ databases">
        <title>Genome sequence of Nesiotobacter sp. nov., a moderately halophilic alphaproteobacterium isolated from the Yellow Sea, China.</title>
        <authorList>
            <person name="Zhang G."/>
            <person name="Zhang R."/>
        </authorList>
    </citation>
    <scope>NUCLEOTIDE SEQUENCE [LARGE SCALE GENOMIC DNA]</scope>
    <source>
        <strain evidence="4 5">WB1-6</strain>
    </source>
</reference>
<sequence length="130" mass="14873">MYRSVTRDIQVTVEPYYLSEESRPEEDQYFWAYRVDIENLGTKTVCLRARHWKIIDATGYMQEIRGAGVVGEEPVIEPGECFQYTSGCPLGTPSGIMSGDYQMETLSGERFEVEIPAFSLDMPDQQRTLN</sequence>
<evidence type="ECO:0000259" key="3">
    <source>
        <dbReference type="PROSITE" id="PS51087"/>
    </source>
</evidence>
<dbReference type="STRING" id="197461.A3843_18370"/>
<dbReference type="GO" id="GO:0070987">
    <property type="term" value="P:error-free translesion synthesis"/>
    <property type="evidence" value="ECO:0007669"/>
    <property type="project" value="TreeGrafter"/>
</dbReference>
<dbReference type="NCBIfam" id="NF003967">
    <property type="entry name" value="PRK05461.1"/>
    <property type="match status" value="1"/>
</dbReference>
<dbReference type="InterPro" id="IPR023065">
    <property type="entry name" value="Uncharacterised_ApaG"/>
</dbReference>
<evidence type="ECO:0000313" key="4">
    <source>
        <dbReference type="EMBL" id="OKL42732.1"/>
    </source>
</evidence>
<protein>
    <recommendedName>
        <fullName evidence="1 2">Protein ApaG</fullName>
    </recommendedName>
</protein>
<keyword evidence="5" id="KW-1185">Reference proteome</keyword>
<evidence type="ECO:0000256" key="1">
    <source>
        <dbReference type="ARBA" id="ARBA00017693"/>
    </source>
</evidence>
<organism evidence="4 5">
    <name type="scientific">Pseudovibrio exalbescens</name>
    <dbReference type="NCBI Taxonomy" id="197461"/>
    <lineage>
        <taxon>Bacteria</taxon>
        <taxon>Pseudomonadati</taxon>
        <taxon>Pseudomonadota</taxon>
        <taxon>Alphaproteobacteria</taxon>
        <taxon>Hyphomicrobiales</taxon>
        <taxon>Stappiaceae</taxon>
        <taxon>Pseudovibrio</taxon>
    </lineage>
</organism>
<evidence type="ECO:0000256" key="2">
    <source>
        <dbReference type="HAMAP-Rule" id="MF_00791"/>
    </source>
</evidence>
<dbReference type="Pfam" id="PF04379">
    <property type="entry name" value="DUF525"/>
    <property type="match status" value="1"/>
</dbReference>
<dbReference type="InterPro" id="IPR007474">
    <property type="entry name" value="ApaG_domain"/>
</dbReference>
<accession>A0A1U7JDH8</accession>
<dbReference type="EMBL" id="LVVZ01000041">
    <property type="protein sequence ID" value="OKL42732.1"/>
    <property type="molecule type" value="Genomic_DNA"/>
</dbReference>
<feature type="domain" description="ApaG" evidence="3">
    <location>
        <begin position="3"/>
        <end position="127"/>
    </location>
</feature>
<dbReference type="InterPro" id="IPR036767">
    <property type="entry name" value="ApaG_sf"/>
</dbReference>
<dbReference type="PROSITE" id="PS51087">
    <property type="entry name" value="APAG"/>
    <property type="match status" value="1"/>
</dbReference>
<dbReference type="Gene3D" id="2.60.40.1470">
    <property type="entry name" value="ApaG domain"/>
    <property type="match status" value="1"/>
</dbReference>
<dbReference type="RefSeq" id="WP_028482651.1">
    <property type="nucleotide sequence ID" value="NZ_LVVZ01000041.1"/>
</dbReference>
<dbReference type="PANTHER" id="PTHR14289:SF16">
    <property type="entry name" value="POLYMERASE DELTA-INTERACTING PROTEIN 2"/>
    <property type="match status" value="1"/>
</dbReference>
<evidence type="ECO:0000313" key="5">
    <source>
        <dbReference type="Proteomes" id="UP000185783"/>
    </source>
</evidence>
<gene>
    <name evidence="2" type="primary">apaG</name>
    <name evidence="4" type="ORF">A3843_18370</name>
</gene>
<dbReference type="PANTHER" id="PTHR14289">
    <property type="entry name" value="F-BOX ONLY PROTEIN 3"/>
    <property type="match status" value="1"/>
</dbReference>
<proteinExistence type="inferred from homology"/>
<comment type="caution">
    <text evidence="4">The sequence shown here is derived from an EMBL/GenBank/DDBJ whole genome shotgun (WGS) entry which is preliminary data.</text>
</comment>
<dbReference type="AlphaFoldDB" id="A0A1U7JDH8"/>
<dbReference type="SUPFAM" id="SSF110069">
    <property type="entry name" value="ApaG-like"/>
    <property type="match status" value="1"/>
</dbReference>
<dbReference type="Proteomes" id="UP000185783">
    <property type="component" value="Unassembled WGS sequence"/>
</dbReference>
<name>A0A1U7JDH8_9HYPH</name>